<name>A0A5E4MYC6_9HEMI</name>
<reference evidence="2 3" key="1">
    <citation type="submission" date="2019-08" db="EMBL/GenBank/DDBJ databases">
        <authorList>
            <person name="Alioto T."/>
            <person name="Alioto T."/>
            <person name="Gomez Garrido J."/>
        </authorList>
    </citation>
    <scope>NUCLEOTIDE SEQUENCE [LARGE SCALE GENOMIC DNA]</scope>
</reference>
<gene>
    <name evidence="2" type="ORF">CINCED_3A019699</name>
</gene>
<feature type="compositionally biased region" description="Low complexity" evidence="1">
    <location>
        <begin position="271"/>
        <end position="304"/>
    </location>
</feature>
<feature type="compositionally biased region" description="Low complexity" evidence="1">
    <location>
        <begin position="322"/>
        <end position="337"/>
    </location>
</feature>
<protein>
    <submittedName>
        <fullName evidence="2">Uncharacterized protein</fullName>
    </submittedName>
</protein>
<feature type="region of interest" description="Disordered" evidence="1">
    <location>
        <begin position="267"/>
        <end position="337"/>
    </location>
</feature>
<dbReference type="Proteomes" id="UP000325440">
    <property type="component" value="Unassembled WGS sequence"/>
</dbReference>
<organism evidence="2 3">
    <name type="scientific">Cinara cedri</name>
    <dbReference type="NCBI Taxonomy" id="506608"/>
    <lineage>
        <taxon>Eukaryota</taxon>
        <taxon>Metazoa</taxon>
        <taxon>Ecdysozoa</taxon>
        <taxon>Arthropoda</taxon>
        <taxon>Hexapoda</taxon>
        <taxon>Insecta</taxon>
        <taxon>Pterygota</taxon>
        <taxon>Neoptera</taxon>
        <taxon>Paraneoptera</taxon>
        <taxon>Hemiptera</taxon>
        <taxon>Sternorrhyncha</taxon>
        <taxon>Aphidomorpha</taxon>
        <taxon>Aphidoidea</taxon>
        <taxon>Aphididae</taxon>
        <taxon>Lachninae</taxon>
        <taxon>Cinara</taxon>
    </lineage>
</organism>
<proteinExistence type="predicted"/>
<dbReference type="EMBL" id="CABPRJ010001432">
    <property type="protein sequence ID" value="VVC36387.1"/>
    <property type="molecule type" value="Genomic_DNA"/>
</dbReference>
<evidence type="ECO:0000313" key="2">
    <source>
        <dbReference type="EMBL" id="VVC36387.1"/>
    </source>
</evidence>
<sequence>MTEINTNLLSILESTQAECKAYTDKQVSDVRSELKSDLASFSDRLCSVEGQSARLAALEIAFEKIKVPTTNSFSNPPVTTQSLLGIDNNVHNSQLYSSNNSSIFSQEKYSDVIPEFNGNLTPTHPEAFLVEINDYFQFQNIPDSLKINMVRRRMTGDAKQWFHALTPPPTTFHDFTVLFRQHFWSYNKQLMTRNELSRPYSHRDTSSLQKHAIEWINKAKYLNPPMENETLIFQILSHFPETVASPLRILRIKTLNELIDHLSYAEHSYRPNNNSSNNPSNSYDHSQSNRPNNTNNNSSNRNNNYQDRYQGRPPYSNDRRNNPPGNLTSNTPNTSSTDWLLENDISLNYKIRKVILPPPNASVPFKIISVNSSNDLIYSLKHVELEDLCLNSVVNEPRESLFPFPLTKNVALNDIPLDEQQQQLLESLINKSLLSVPTQQWVMSKPTEVEAETLQTVEFFQLF</sequence>
<dbReference type="OrthoDB" id="6627142at2759"/>
<keyword evidence="3" id="KW-1185">Reference proteome</keyword>
<evidence type="ECO:0000256" key="1">
    <source>
        <dbReference type="SAM" id="MobiDB-lite"/>
    </source>
</evidence>
<accession>A0A5E4MYC6</accession>
<evidence type="ECO:0000313" key="3">
    <source>
        <dbReference type="Proteomes" id="UP000325440"/>
    </source>
</evidence>
<dbReference type="AlphaFoldDB" id="A0A5E4MYC6"/>